<comment type="caution">
    <text evidence="1">The sequence shown here is derived from an EMBL/GenBank/DDBJ whole genome shotgun (WGS) entry which is preliminary data.</text>
</comment>
<organism evidence="1 2">
    <name type="scientific">Pseudobacteroides cellulosolvens ATCC 35603 = DSM 2933</name>
    <dbReference type="NCBI Taxonomy" id="398512"/>
    <lineage>
        <taxon>Bacteria</taxon>
        <taxon>Bacillati</taxon>
        <taxon>Bacillota</taxon>
        <taxon>Clostridia</taxon>
        <taxon>Eubacteriales</taxon>
        <taxon>Oscillospiraceae</taxon>
        <taxon>Pseudobacteroides</taxon>
    </lineage>
</organism>
<dbReference type="AlphaFoldDB" id="A0A0L6JHK6"/>
<dbReference type="GO" id="GO:0006355">
    <property type="term" value="P:regulation of DNA-templated transcription"/>
    <property type="evidence" value="ECO:0007669"/>
    <property type="project" value="InterPro"/>
</dbReference>
<evidence type="ECO:0000313" key="1">
    <source>
        <dbReference type="EMBL" id="KNY24972.1"/>
    </source>
</evidence>
<reference evidence="2" key="1">
    <citation type="submission" date="2015-07" db="EMBL/GenBank/DDBJ databases">
        <title>Near-Complete Genome Sequence of the Cellulolytic Bacterium Bacteroides (Pseudobacteroides) cellulosolvens ATCC 35603.</title>
        <authorList>
            <person name="Dassa B."/>
            <person name="Utturkar S.M."/>
            <person name="Klingeman D.M."/>
            <person name="Hurt R.A."/>
            <person name="Keller M."/>
            <person name="Xu J."/>
            <person name="Reddy Y.H.K."/>
            <person name="Borovok I."/>
            <person name="Grinberg I.R."/>
            <person name="Lamed R."/>
            <person name="Zhivin O."/>
            <person name="Bayer E.A."/>
            <person name="Brown S.D."/>
        </authorList>
    </citation>
    <scope>NUCLEOTIDE SEQUENCE [LARGE SCALE GENOMIC DNA]</scope>
    <source>
        <strain evidence="2">DSM 2933</strain>
    </source>
</reference>
<name>A0A0L6JHK6_9FIRM</name>
<proteinExistence type="predicted"/>
<dbReference type="GO" id="GO:0003677">
    <property type="term" value="F:DNA binding"/>
    <property type="evidence" value="ECO:0007669"/>
    <property type="project" value="UniProtKB-KW"/>
</dbReference>
<dbReference type="InterPro" id="IPR013321">
    <property type="entry name" value="Arc_rbn_hlx_hlx"/>
</dbReference>
<keyword evidence="1" id="KW-0238">DNA-binding</keyword>
<accession>A0A0L6JHK6</accession>
<dbReference type="EMBL" id="LGTC01000001">
    <property type="protein sequence ID" value="KNY24972.1"/>
    <property type="molecule type" value="Genomic_DNA"/>
</dbReference>
<evidence type="ECO:0000313" key="2">
    <source>
        <dbReference type="Proteomes" id="UP000036923"/>
    </source>
</evidence>
<keyword evidence="2" id="KW-1185">Reference proteome</keyword>
<protein>
    <submittedName>
        <fullName evidence="1">CopG-like domain-containing protein DNA-binding protein</fullName>
    </submittedName>
</protein>
<dbReference type="RefSeq" id="WP_154673449.1">
    <property type="nucleotide sequence ID" value="NZ_JQKC01000009.1"/>
</dbReference>
<sequence length="49" mass="5655">MAINPNTHKNVTFACPKELLEKINKDADESLRSTSAQIIFILKQYYNEN</sequence>
<dbReference type="InterPro" id="IPR010985">
    <property type="entry name" value="Ribbon_hlx_hlx"/>
</dbReference>
<dbReference type="Gene3D" id="1.10.1220.10">
    <property type="entry name" value="Met repressor-like"/>
    <property type="match status" value="1"/>
</dbReference>
<dbReference type="SUPFAM" id="SSF47598">
    <property type="entry name" value="Ribbon-helix-helix"/>
    <property type="match status" value="1"/>
</dbReference>
<gene>
    <name evidence="1" type="ORF">Bccel_0229</name>
</gene>
<dbReference type="Proteomes" id="UP000036923">
    <property type="component" value="Unassembled WGS sequence"/>
</dbReference>